<dbReference type="AlphaFoldDB" id="A0AAX2LW42"/>
<sequence>MDFSLRQATPNDMEFLLTLRDVTMRHYLEQVGAPTSREAFLQRIHYHFDDAKIVLIDGQPAGLFKATFLPDRNQWYLVQIQVHPDFQNAQIGSRLIATLIEQAKTEGASVGLSVLKSNPAQHLYARLGFQRTGESEFEYDMVYPA</sequence>
<accession>A0AAX2LW42</accession>
<evidence type="ECO:0000313" key="4">
    <source>
        <dbReference type="Proteomes" id="UP000057088"/>
    </source>
</evidence>
<dbReference type="CDD" id="cd04301">
    <property type="entry name" value="NAT_SF"/>
    <property type="match status" value="1"/>
</dbReference>
<reference evidence="2" key="2">
    <citation type="submission" date="2018-01" db="EMBL/GenBank/DDBJ databases">
        <title>FDA dAtabase for Regulatory Grade micrObial Sequences (FDA-ARGOS): Supporting development and validation of Infectious Disease Dx tests.</title>
        <authorList>
            <person name="Hoffmann M."/>
            <person name="Allard M."/>
            <person name="Evans P."/>
            <person name="Brown E."/>
            <person name="Tallon L."/>
            <person name="Sadzewicz L."/>
            <person name="Sengamalay N."/>
            <person name="Ott S."/>
            <person name="Godinez A."/>
            <person name="Nagaraj S."/>
            <person name="Vyas G."/>
            <person name="Aluvathingal J."/>
            <person name="Nadendla S."/>
            <person name="Geyer C."/>
            <person name="Sichtig H."/>
        </authorList>
    </citation>
    <scope>NUCLEOTIDE SEQUENCE</scope>
    <source>
        <strain evidence="2">ATCC 33809</strain>
    </source>
</reference>
<evidence type="ECO:0000313" key="3">
    <source>
        <dbReference type="EMBL" id="SUQ26468.1"/>
    </source>
</evidence>
<evidence type="ECO:0000259" key="1">
    <source>
        <dbReference type="PROSITE" id="PS51186"/>
    </source>
</evidence>
<evidence type="ECO:0000313" key="2">
    <source>
        <dbReference type="EMBL" id="AMF93102.1"/>
    </source>
</evidence>
<dbReference type="EMBL" id="UHIP01000002">
    <property type="protein sequence ID" value="SUQ26468.1"/>
    <property type="molecule type" value="Genomic_DNA"/>
</dbReference>
<name>A0AAX2LW42_VIBFL</name>
<proteinExistence type="predicted"/>
<gene>
    <name evidence="2" type="ORF">AL536_06505</name>
    <name evidence="3" type="ORF">NCTC11327_03329</name>
</gene>
<dbReference type="InterPro" id="IPR000182">
    <property type="entry name" value="GNAT_dom"/>
</dbReference>
<keyword evidence="4" id="KW-1185">Reference proteome</keyword>
<evidence type="ECO:0000313" key="5">
    <source>
        <dbReference type="Proteomes" id="UP000254626"/>
    </source>
</evidence>
<dbReference type="InterPro" id="IPR016181">
    <property type="entry name" value="Acyl_CoA_acyltransferase"/>
</dbReference>
<dbReference type="Gene3D" id="3.40.630.30">
    <property type="match status" value="1"/>
</dbReference>
<dbReference type="EMBL" id="CP014034">
    <property type="protein sequence ID" value="AMF93102.1"/>
    <property type="molecule type" value="Genomic_DNA"/>
</dbReference>
<dbReference type="Proteomes" id="UP000254626">
    <property type="component" value="Unassembled WGS sequence"/>
</dbReference>
<dbReference type="GeneID" id="29383406"/>
<protein>
    <submittedName>
        <fullName evidence="3">Acyl-CoA N-acyltransferase</fullName>
    </submittedName>
    <submittedName>
        <fullName evidence="2">N-acetyltransferase</fullName>
    </submittedName>
</protein>
<dbReference type="PROSITE" id="PS51186">
    <property type="entry name" value="GNAT"/>
    <property type="match status" value="1"/>
</dbReference>
<organism evidence="3 5">
    <name type="scientific">Vibrio fluvialis</name>
    <dbReference type="NCBI Taxonomy" id="676"/>
    <lineage>
        <taxon>Bacteria</taxon>
        <taxon>Pseudomonadati</taxon>
        <taxon>Pseudomonadota</taxon>
        <taxon>Gammaproteobacteria</taxon>
        <taxon>Vibrionales</taxon>
        <taxon>Vibrionaceae</taxon>
        <taxon>Vibrio</taxon>
    </lineage>
</organism>
<dbReference type="KEGG" id="vfl:AL536_06505"/>
<dbReference type="RefSeq" id="WP_061055946.1">
    <property type="nucleotide sequence ID" value="NZ_CABLBX010000005.1"/>
</dbReference>
<dbReference type="Proteomes" id="UP000057088">
    <property type="component" value="Chromosome 1"/>
</dbReference>
<reference evidence="4" key="1">
    <citation type="submission" date="2015-12" db="EMBL/GenBank/DDBJ databases">
        <title>FDA dAtabase for Regulatory Grade micrObial Sequences (FDA-ARGOS): Supporting development and validation of Infectious Disease Dx tests.</title>
        <authorList>
            <person name="Hoffmann M."/>
            <person name="Allard M."/>
            <person name="Evans P."/>
            <person name="Brown E."/>
            <person name="Tallon L.J."/>
            <person name="Sadzewicz L."/>
            <person name="Sengamalay N."/>
            <person name="Ott S."/>
            <person name="Godinez A."/>
            <person name="Nagaraj S."/>
            <person name="Vyas G."/>
            <person name="Aluvathingal J."/>
            <person name="Nadendla S."/>
            <person name="Geyer C."/>
            <person name="Sichtig H."/>
        </authorList>
    </citation>
    <scope>NUCLEOTIDE SEQUENCE [LARGE SCALE GENOMIC DNA]</scope>
    <source>
        <strain evidence="4">ATCC 33809</strain>
    </source>
</reference>
<feature type="domain" description="N-acetyltransferase" evidence="1">
    <location>
        <begin position="3"/>
        <end position="145"/>
    </location>
</feature>
<dbReference type="PANTHER" id="PTHR43617">
    <property type="entry name" value="L-AMINO ACID N-ACETYLTRANSFERASE"/>
    <property type="match status" value="1"/>
</dbReference>
<dbReference type="InterPro" id="IPR050276">
    <property type="entry name" value="MshD_Acetyltransferase"/>
</dbReference>
<dbReference type="SUPFAM" id="SSF55729">
    <property type="entry name" value="Acyl-CoA N-acyltransferases (Nat)"/>
    <property type="match status" value="1"/>
</dbReference>
<reference evidence="3 5" key="3">
    <citation type="submission" date="2018-06" db="EMBL/GenBank/DDBJ databases">
        <authorList>
            <consortium name="Pathogen Informatics"/>
            <person name="Doyle S."/>
        </authorList>
    </citation>
    <scope>NUCLEOTIDE SEQUENCE [LARGE SCALE GENOMIC DNA]</scope>
    <source>
        <strain evidence="3 5">NCTC11327</strain>
    </source>
</reference>
<dbReference type="Pfam" id="PF00583">
    <property type="entry name" value="Acetyltransf_1"/>
    <property type="match status" value="1"/>
</dbReference>
<dbReference type="GO" id="GO:0008999">
    <property type="term" value="F:protein-N-terminal-alanine acetyltransferase activity"/>
    <property type="evidence" value="ECO:0007669"/>
    <property type="project" value="TreeGrafter"/>
</dbReference>
<dbReference type="PANTHER" id="PTHR43617:SF20">
    <property type="entry name" value="N-ALPHA-ACETYLTRANSFERASE RIMI"/>
    <property type="match status" value="1"/>
</dbReference>